<reference evidence="2 3" key="1">
    <citation type="journal article" date="2019" name="Int. J. Syst. Evol. Microbiol.">
        <title>The Global Catalogue of Microorganisms (GCM) 10K type strain sequencing project: providing services to taxonomists for standard genome sequencing and annotation.</title>
        <authorList>
            <consortium name="The Broad Institute Genomics Platform"/>
            <consortium name="The Broad Institute Genome Sequencing Center for Infectious Disease"/>
            <person name="Wu L."/>
            <person name="Ma J."/>
        </authorList>
    </citation>
    <scope>NUCLEOTIDE SEQUENCE [LARGE SCALE GENOMIC DNA]</scope>
    <source>
        <strain evidence="2 3">JCM 15608</strain>
    </source>
</reference>
<gene>
    <name evidence="2" type="ORF">GCM10009111_09280</name>
</gene>
<dbReference type="Proteomes" id="UP001500021">
    <property type="component" value="Unassembled WGS sequence"/>
</dbReference>
<comment type="caution">
    <text evidence="2">The sequence shown here is derived from an EMBL/GenBank/DDBJ whole genome shotgun (WGS) entry which is preliminary data.</text>
</comment>
<keyword evidence="3" id="KW-1185">Reference proteome</keyword>
<evidence type="ECO:0000256" key="1">
    <source>
        <dbReference type="SAM" id="Phobius"/>
    </source>
</evidence>
<protein>
    <submittedName>
        <fullName evidence="2">Uncharacterized protein</fullName>
    </submittedName>
</protein>
<proteinExistence type="predicted"/>
<keyword evidence="1" id="KW-0812">Transmembrane</keyword>
<keyword evidence="1" id="KW-1133">Transmembrane helix</keyword>
<evidence type="ECO:0000313" key="3">
    <source>
        <dbReference type="Proteomes" id="UP001500021"/>
    </source>
</evidence>
<organism evidence="2 3">
    <name type="scientific">Colwellia asteriadis</name>
    <dbReference type="NCBI Taxonomy" id="517723"/>
    <lineage>
        <taxon>Bacteria</taxon>
        <taxon>Pseudomonadati</taxon>
        <taxon>Pseudomonadota</taxon>
        <taxon>Gammaproteobacteria</taxon>
        <taxon>Alteromonadales</taxon>
        <taxon>Colwelliaceae</taxon>
        <taxon>Colwellia</taxon>
    </lineage>
</organism>
<sequence length="55" mass="6270">MIIMRAFNLVVQELTMSDHEDFKDTTSAVNILTLTAVIICVPLLPMLMGWYSLLR</sequence>
<name>A0ABN1L4I1_9GAMM</name>
<dbReference type="EMBL" id="BAAAFA010000002">
    <property type="protein sequence ID" value="GAA0813624.1"/>
    <property type="molecule type" value="Genomic_DNA"/>
</dbReference>
<keyword evidence="1" id="KW-0472">Membrane</keyword>
<feature type="transmembrane region" description="Helical" evidence="1">
    <location>
        <begin position="31"/>
        <end position="54"/>
    </location>
</feature>
<accession>A0ABN1L4I1</accession>
<evidence type="ECO:0000313" key="2">
    <source>
        <dbReference type="EMBL" id="GAA0813624.1"/>
    </source>
</evidence>